<dbReference type="FunFam" id="3.40.50.2000:FF:000119">
    <property type="entry name" value="Glycosyl transferase group 1"/>
    <property type="match status" value="1"/>
</dbReference>
<proteinExistence type="predicted"/>
<dbReference type="eggNOG" id="COG0438">
    <property type="taxonomic scope" value="Bacteria"/>
</dbReference>
<feature type="domain" description="Glycosyl transferase family 1" evidence="2">
    <location>
        <begin position="248"/>
        <end position="411"/>
    </location>
</feature>
<dbReference type="SUPFAM" id="SSF53756">
    <property type="entry name" value="UDP-Glycosyltransferase/glycogen phosphorylase"/>
    <property type="match status" value="1"/>
</dbReference>
<gene>
    <name evidence="3" type="ordered locus">PCC8801_3357</name>
</gene>
<dbReference type="Proteomes" id="UP000008204">
    <property type="component" value="Chromosome"/>
</dbReference>
<dbReference type="GO" id="GO:0016757">
    <property type="term" value="F:glycosyltransferase activity"/>
    <property type="evidence" value="ECO:0007669"/>
    <property type="project" value="InterPro"/>
</dbReference>
<dbReference type="GO" id="GO:0009103">
    <property type="term" value="P:lipopolysaccharide biosynthetic process"/>
    <property type="evidence" value="ECO:0007669"/>
    <property type="project" value="TreeGrafter"/>
</dbReference>
<dbReference type="RefSeq" id="WP_012596587.1">
    <property type="nucleotide sequence ID" value="NC_011726.1"/>
</dbReference>
<dbReference type="Gene3D" id="3.40.50.2000">
    <property type="entry name" value="Glycogen Phosphorylase B"/>
    <property type="match status" value="2"/>
</dbReference>
<dbReference type="CAZy" id="GT4">
    <property type="family name" value="Glycosyltransferase Family 4"/>
</dbReference>
<dbReference type="PANTHER" id="PTHR46401">
    <property type="entry name" value="GLYCOSYLTRANSFERASE WBBK-RELATED"/>
    <property type="match status" value="1"/>
</dbReference>
<dbReference type="PANTHER" id="PTHR46401:SF2">
    <property type="entry name" value="GLYCOSYLTRANSFERASE WBBK-RELATED"/>
    <property type="match status" value="1"/>
</dbReference>
<dbReference type="AlphaFoldDB" id="B7JZB5"/>
<dbReference type="InterPro" id="IPR001296">
    <property type="entry name" value="Glyco_trans_1"/>
</dbReference>
<protein>
    <submittedName>
        <fullName evidence="3">Glycosyl transferase group 1</fullName>
    </submittedName>
</protein>
<dbReference type="CDD" id="cd03809">
    <property type="entry name" value="GT4_MtfB-like"/>
    <property type="match status" value="1"/>
</dbReference>
<dbReference type="STRING" id="41431.PCC8801_3357"/>
<sequence>MIKVIYDISVLGVGYMIPTHKVGIYRVVENLALELAKSQEINLFFSATKYYYRYHTLDFCLEYLKNNPQLKHIDLPHSPNKRYLYSHLNKIAFSLIHQIETSNSKSTILTNKVLSKILDIINRIIYYSSEPIEPINLENTDIFHSTIYKIPQQVKNNKKIKRILTVYDLIPILYRDFFTLKPGQTHFVKYVLDSLSIDDWAICISECTKNDLCNYKKIDPNRVFVTHLAADSTVFYPCKDAEKKELVIEKYNIPEVPYFLSLSTLEPRKNISHVIRCFLDLIQQQGIKDINLVLVGAKGWKYEEIFEQIPHNPTLTNRIIFTGYVEDEDLAIIYSNAIAFIYMSFYEGFGLPPLEAMQCGLPVITSNTSSLPEVVGNAGIMLDPKDSGTLSQTMLDIYKNYELRQELSKKSLQRSQNFSWNKCAQETIDVYKIALQQ</sequence>
<dbReference type="Pfam" id="PF00534">
    <property type="entry name" value="Glycos_transf_1"/>
    <property type="match status" value="1"/>
</dbReference>
<reference evidence="4" key="1">
    <citation type="journal article" date="2011" name="MBio">
        <title>Novel metabolic attributes of the genus Cyanothece, comprising a group of unicellular nitrogen-fixing Cyanobacteria.</title>
        <authorList>
            <person name="Bandyopadhyay A."/>
            <person name="Elvitigala T."/>
            <person name="Welsh E."/>
            <person name="Stockel J."/>
            <person name="Liberton M."/>
            <person name="Min H."/>
            <person name="Sherman L.A."/>
            <person name="Pakrasi H.B."/>
        </authorList>
    </citation>
    <scope>NUCLEOTIDE SEQUENCE [LARGE SCALE GENOMIC DNA]</scope>
    <source>
        <strain evidence="4">PCC 8801</strain>
    </source>
</reference>
<keyword evidence="1 3" id="KW-0808">Transferase</keyword>
<dbReference type="EMBL" id="CP001287">
    <property type="protein sequence ID" value="ACK67326.1"/>
    <property type="molecule type" value="Genomic_DNA"/>
</dbReference>
<accession>B7JZB5</accession>
<evidence type="ECO:0000313" key="4">
    <source>
        <dbReference type="Proteomes" id="UP000008204"/>
    </source>
</evidence>
<dbReference type="HOGENOM" id="CLU_009583_27_0_3"/>
<organism evidence="3 4">
    <name type="scientific">Rippkaea orientalis (strain PCC 8801 / RF-1)</name>
    <name type="common">Cyanothece sp. (strain PCC 8801)</name>
    <dbReference type="NCBI Taxonomy" id="41431"/>
    <lineage>
        <taxon>Bacteria</taxon>
        <taxon>Bacillati</taxon>
        <taxon>Cyanobacteriota</taxon>
        <taxon>Cyanophyceae</taxon>
        <taxon>Oscillatoriophycideae</taxon>
        <taxon>Chroococcales</taxon>
        <taxon>Aphanothecaceae</taxon>
        <taxon>Rippkaea</taxon>
        <taxon>Rippkaea orientalis</taxon>
    </lineage>
</organism>
<dbReference type="KEGG" id="cyp:PCC8801_3357"/>
<name>B7JZB5_RIPO1</name>
<keyword evidence="4" id="KW-1185">Reference proteome</keyword>
<evidence type="ECO:0000313" key="3">
    <source>
        <dbReference type="EMBL" id="ACK67326.1"/>
    </source>
</evidence>
<evidence type="ECO:0000256" key="1">
    <source>
        <dbReference type="ARBA" id="ARBA00022679"/>
    </source>
</evidence>
<evidence type="ECO:0000259" key="2">
    <source>
        <dbReference type="Pfam" id="PF00534"/>
    </source>
</evidence>